<dbReference type="AlphaFoldDB" id="A0A443JBM5"/>
<reference evidence="4 5" key="2">
    <citation type="submission" date="2019-01" db="EMBL/GenBank/DDBJ databases">
        <authorList>
            <person name="Li Y."/>
        </authorList>
    </citation>
    <scope>NUCLEOTIDE SEQUENCE [LARGE SCALE GENOMIC DNA]</scope>
    <source>
        <strain evidence="4 5">SK2B-1</strain>
    </source>
</reference>
<proteinExistence type="inferred from homology"/>
<evidence type="ECO:0000256" key="1">
    <source>
        <dbReference type="ARBA" id="ARBA00005817"/>
    </source>
</evidence>
<keyword evidence="2" id="KW-0249">Electron transport</keyword>
<reference evidence="4 5" key="1">
    <citation type="submission" date="2019-01" db="EMBL/GenBank/DDBJ databases">
        <title>Sinorhodobacter populi sp. nov. isolated from the symptomatic bark tissue of Populus euramericana canker.</title>
        <authorList>
            <person name="Xu G."/>
        </authorList>
    </citation>
    <scope>NUCLEOTIDE SEQUENCE [LARGE SCALE GENOMIC DNA]</scope>
    <source>
        <strain evidence="4 5">SK2B-1</strain>
    </source>
</reference>
<dbReference type="InterPro" id="IPR014729">
    <property type="entry name" value="Rossmann-like_a/b/a_fold"/>
</dbReference>
<organism evidence="4 5">
    <name type="scientific">Paenirhodobacter populi</name>
    <dbReference type="NCBI Taxonomy" id="2306993"/>
    <lineage>
        <taxon>Bacteria</taxon>
        <taxon>Pseudomonadati</taxon>
        <taxon>Pseudomonadota</taxon>
        <taxon>Alphaproteobacteria</taxon>
        <taxon>Rhodobacterales</taxon>
        <taxon>Rhodobacter group</taxon>
        <taxon>Paenirhodobacter</taxon>
    </lineage>
</organism>
<dbReference type="GO" id="GO:0050660">
    <property type="term" value="F:flavin adenine dinucleotide binding"/>
    <property type="evidence" value="ECO:0007669"/>
    <property type="project" value="InterPro"/>
</dbReference>
<comment type="similarity">
    <text evidence="1">Belongs to the ETF alpha-subunit/FixB family.</text>
</comment>
<protein>
    <submittedName>
        <fullName evidence="4">Electron transfer flavoprotein subunit alpha/FixB family protein</fullName>
    </submittedName>
</protein>
<gene>
    <name evidence="4" type="ORF">D2T30_17530</name>
</gene>
<evidence type="ECO:0000313" key="5">
    <source>
        <dbReference type="Proteomes" id="UP000284476"/>
    </source>
</evidence>
<feature type="domain" description="Electron transfer flavoprotein alpha/beta-subunit N-terminal" evidence="3">
    <location>
        <begin position="3"/>
        <end position="92"/>
    </location>
</feature>
<evidence type="ECO:0000259" key="3">
    <source>
        <dbReference type="Pfam" id="PF01012"/>
    </source>
</evidence>
<feature type="non-terminal residue" evidence="4">
    <location>
        <position position="95"/>
    </location>
</feature>
<dbReference type="Proteomes" id="UP000284476">
    <property type="component" value="Unassembled WGS sequence"/>
</dbReference>
<dbReference type="Gene3D" id="3.40.50.620">
    <property type="entry name" value="HUPs"/>
    <property type="match status" value="1"/>
</dbReference>
<dbReference type="InterPro" id="IPR001308">
    <property type="entry name" value="ETF_a/FixB"/>
</dbReference>
<comment type="caution">
    <text evidence="4">The sequence shown here is derived from an EMBL/GenBank/DDBJ whole genome shotgun (WGS) entry which is preliminary data.</text>
</comment>
<evidence type="ECO:0000256" key="2">
    <source>
        <dbReference type="ARBA" id="ARBA00022982"/>
    </source>
</evidence>
<dbReference type="GO" id="GO:0009055">
    <property type="term" value="F:electron transfer activity"/>
    <property type="evidence" value="ECO:0007669"/>
    <property type="project" value="InterPro"/>
</dbReference>
<dbReference type="InterPro" id="IPR014730">
    <property type="entry name" value="ETF_a/b_N"/>
</dbReference>
<keyword evidence="2" id="KW-0813">Transport</keyword>
<name>A0A443JBM5_9RHOB</name>
<dbReference type="PANTHER" id="PTHR43153">
    <property type="entry name" value="ELECTRON TRANSFER FLAVOPROTEIN ALPHA"/>
    <property type="match status" value="1"/>
</dbReference>
<dbReference type="GO" id="GO:0033539">
    <property type="term" value="P:fatty acid beta-oxidation using acyl-CoA dehydrogenase"/>
    <property type="evidence" value="ECO:0007669"/>
    <property type="project" value="TreeGrafter"/>
</dbReference>
<accession>A0A443JBM5</accession>
<dbReference type="Pfam" id="PF01012">
    <property type="entry name" value="ETF"/>
    <property type="match status" value="1"/>
</dbReference>
<dbReference type="EMBL" id="SAUZ01000023">
    <property type="protein sequence ID" value="RWR17888.1"/>
    <property type="molecule type" value="Genomic_DNA"/>
</dbReference>
<evidence type="ECO:0000313" key="4">
    <source>
        <dbReference type="EMBL" id="RWR17888.1"/>
    </source>
</evidence>
<dbReference type="PANTHER" id="PTHR43153:SF1">
    <property type="entry name" value="ELECTRON TRANSFER FLAVOPROTEIN SUBUNIT ALPHA, MITOCHONDRIAL"/>
    <property type="match status" value="1"/>
</dbReference>
<sequence length="95" mass="9213">MAVLLIAEVQGGAVALDATAKALTAAKRLGPVTVLVAGQGVDAAPVAALDGVAKVLVADDAAYAHGLAEPLADLIVSLAGDYSHIVAPSTALAKS</sequence>
<dbReference type="SUPFAM" id="SSF52402">
    <property type="entry name" value="Adenine nucleotide alpha hydrolases-like"/>
    <property type="match status" value="1"/>
</dbReference>